<gene>
    <name evidence="3" type="ORF">PIB30_065752</name>
</gene>
<dbReference type="PANTHER" id="PTHR34379">
    <property type="entry name" value="OS07G0553800 PROTEIN"/>
    <property type="match status" value="1"/>
</dbReference>
<comment type="caution">
    <text evidence="3">The sequence shown here is derived from an EMBL/GenBank/DDBJ whole genome shotgun (WGS) entry which is preliminary data.</text>
</comment>
<evidence type="ECO:0000256" key="1">
    <source>
        <dbReference type="SAM" id="MobiDB-lite"/>
    </source>
</evidence>
<evidence type="ECO:0000313" key="4">
    <source>
        <dbReference type="Proteomes" id="UP001341840"/>
    </source>
</evidence>
<reference evidence="3 4" key="1">
    <citation type="journal article" date="2023" name="Plants (Basel)">
        <title>Bridging the Gap: Combining Genomics and Transcriptomics Approaches to Understand Stylosanthes scabra, an Orphan Legume from the Brazilian Caatinga.</title>
        <authorList>
            <person name="Ferreira-Neto J.R.C."/>
            <person name="da Silva M.D."/>
            <person name="Binneck E."/>
            <person name="de Melo N.F."/>
            <person name="da Silva R.H."/>
            <person name="de Melo A.L.T.M."/>
            <person name="Pandolfi V."/>
            <person name="Bustamante F.O."/>
            <person name="Brasileiro-Vidal A.C."/>
            <person name="Benko-Iseppon A.M."/>
        </authorList>
    </citation>
    <scope>NUCLEOTIDE SEQUENCE [LARGE SCALE GENOMIC DNA]</scope>
    <source>
        <tissue evidence="3">Leaves</tissue>
    </source>
</reference>
<organism evidence="3 4">
    <name type="scientific">Stylosanthes scabra</name>
    <dbReference type="NCBI Taxonomy" id="79078"/>
    <lineage>
        <taxon>Eukaryota</taxon>
        <taxon>Viridiplantae</taxon>
        <taxon>Streptophyta</taxon>
        <taxon>Embryophyta</taxon>
        <taxon>Tracheophyta</taxon>
        <taxon>Spermatophyta</taxon>
        <taxon>Magnoliopsida</taxon>
        <taxon>eudicotyledons</taxon>
        <taxon>Gunneridae</taxon>
        <taxon>Pentapetalae</taxon>
        <taxon>rosids</taxon>
        <taxon>fabids</taxon>
        <taxon>Fabales</taxon>
        <taxon>Fabaceae</taxon>
        <taxon>Papilionoideae</taxon>
        <taxon>50 kb inversion clade</taxon>
        <taxon>dalbergioids sensu lato</taxon>
        <taxon>Dalbergieae</taxon>
        <taxon>Pterocarpus clade</taxon>
        <taxon>Stylosanthes</taxon>
    </lineage>
</organism>
<keyword evidence="2" id="KW-1133">Transmembrane helix</keyword>
<accession>A0ABU6VQF2</accession>
<sequence>MRNLSKLNNMFLCFRPADVDIDAMLEKHEKKKPENKSLFFPKGSSKFSLGLKIMQQPPKKTIIRVFETILNRRASQKNRYNRSSNDSFGSKLSYETKSLLESSSSSSPLSSCPSSPKSAPSESKNLQTKQEQKRTKKQTKVESHGIYLILMSLLFTVIWGKLIGIILTSMLLYCIILYLCNSQSYYHSSQKRFQRCSYPRSTTTKAKDHRGNYGKCYY</sequence>
<feature type="transmembrane region" description="Helical" evidence="2">
    <location>
        <begin position="146"/>
        <end position="179"/>
    </location>
</feature>
<feature type="region of interest" description="Disordered" evidence="1">
    <location>
        <begin position="102"/>
        <end position="137"/>
    </location>
</feature>
<keyword evidence="2" id="KW-0472">Membrane</keyword>
<name>A0ABU6VQF2_9FABA</name>
<protein>
    <submittedName>
        <fullName evidence="3">Uncharacterized protein</fullName>
    </submittedName>
</protein>
<dbReference type="EMBL" id="JASCZI010151694">
    <property type="protein sequence ID" value="MED6174108.1"/>
    <property type="molecule type" value="Genomic_DNA"/>
</dbReference>
<evidence type="ECO:0000256" key="2">
    <source>
        <dbReference type="SAM" id="Phobius"/>
    </source>
</evidence>
<dbReference type="Proteomes" id="UP001341840">
    <property type="component" value="Unassembled WGS sequence"/>
</dbReference>
<keyword evidence="4" id="KW-1185">Reference proteome</keyword>
<evidence type="ECO:0000313" key="3">
    <source>
        <dbReference type="EMBL" id="MED6174108.1"/>
    </source>
</evidence>
<feature type="compositionally biased region" description="Low complexity" evidence="1">
    <location>
        <begin position="102"/>
        <end position="129"/>
    </location>
</feature>
<dbReference type="PANTHER" id="PTHR34379:SF15">
    <property type="entry name" value="PROTEIN, PUTATIVE-RELATED"/>
    <property type="match status" value="1"/>
</dbReference>
<keyword evidence="2" id="KW-0812">Transmembrane</keyword>
<dbReference type="InterPro" id="IPR040411">
    <property type="entry name" value="At5g23160-like"/>
</dbReference>
<proteinExistence type="predicted"/>